<dbReference type="SUPFAM" id="SSF55166">
    <property type="entry name" value="Hedgehog/DD-peptidase"/>
    <property type="match status" value="1"/>
</dbReference>
<dbReference type="CDD" id="cd14846">
    <property type="entry name" value="Peptidase_M15_like"/>
    <property type="match status" value="1"/>
</dbReference>
<dbReference type="Pfam" id="PF02557">
    <property type="entry name" value="VanY"/>
    <property type="match status" value="1"/>
</dbReference>
<reference evidence="2 3" key="1">
    <citation type="submission" date="2023-09" db="EMBL/GenBank/DDBJ databases">
        <title>Microbacterium fusihabitans sp. nov., Microbacterium phycihabitans sp. nov., and Microbacterium cervinum sp. nov., isolated from dried seaweeds of beach.</title>
        <authorList>
            <person name="Lee S.D."/>
        </authorList>
    </citation>
    <scope>NUCLEOTIDE SEQUENCE [LARGE SCALE GENOMIC DNA]</scope>
    <source>
        <strain evidence="2 3">KSW4-17</strain>
    </source>
</reference>
<keyword evidence="3" id="KW-1185">Reference proteome</keyword>
<sequence>MRSSRSPRPVRRRLLVLLVGAGGAIVVLIAALVVLSTVTASSFVAGISAAVPFPPTEADGMIPDAEPLTPADDGHPALGRLDAELLEALRAAAEVADDDGISFDITSGWRSEAYQRWLLQEAIRTYGSEEVAREFVATPEQSSHVTGHAVDIGSLDAQLWIIEHGREWGLCQTYANERWHFERATTDGGECPPPLADARG</sequence>
<organism evidence="2 3">
    <name type="scientific">Microbacterium galbum</name>
    <dbReference type="NCBI Taxonomy" id="3075994"/>
    <lineage>
        <taxon>Bacteria</taxon>
        <taxon>Bacillati</taxon>
        <taxon>Actinomycetota</taxon>
        <taxon>Actinomycetes</taxon>
        <taxon>Micrococcales</taxon>
        <taxon>Microbacteriaceae</taxon>
        <taxon>Microbacterium</taxon>
    </lineage>
</organism>
<comment type="caution">
    <text evidence="2">The sequence shown here is derived from an EMBL/GenBank/DDBJ whole genome shotgun (WGS) entry which is preliminary data.</text>
</comment>
<dbReference type="InterPro" id="IPR009045">
    <property type="entry name" value="Zn_M74/Hedgehog-like"/>
</dbReference>
<dbReference type="Proteomes" id="UP001263371">
    <property type="component" value="Unassembled WGS sequence"/>
</dbReference>
<evidence type="ECO:0000313" key="2">
    <source>
        <dbReference type="EMBL" id="MDU0365614.1"/>
    </source>
</evidence>
<gene>
    <name evidence="2" type="ORF">RWH45_00225</name>
</gene>
<protein>
    <submittedName>
        <fullName evidence="2">M15 family metallopeptidase</fullName>
    </submittedName>
</protein>
<evidence type="ECO:0000313" key="3">
    <source>
        <dbReference type="Proteomes" id="UP001263371"/>
    </source>
</evidence>
<feature type="domain" description="D-alanyl-D-alanine carboxypeptidase-like core" evidence="1">
    <location>
        <begin position="80"/>
        <end position="158"/>
    </location>
</feature>
<proteinExistence type="predicted"/>
<dbReference type="EMBL" id="JAWDIS010000001">
    <property type="protein sequence ID" value="MDU0365614.1"/>
    <property type="molecule type" value="Genomic_DNA"/>
</dbReference>
<dbReference type="RefSeq" id="WP_315992935.1">
    <property type="nucleotide sequence ID" value="NZ_JAWDIS010000001.1"/>
</dbReference>
<name>A0ABU3T2L3_9MICO</name>
<accession>A0ABU3T2L3</accession>
<dbReference type="Gene3D" id="3.30.1380.10">
    <property type="match status" value="1"/>
</dbReference>
<evidence type="ECO:0000259" key="1">
    <source>
        <dbReference type="Pfam" id="PF02557"/>
    </source>
</evidence>
<dbReference type="InterPro" id="IPR003709">
    <property type="entry name" value="VanY-like_core_dom"/>
</dbReference>